<name>A0A164TSH1_9CRUS</name>
<feature type="non-terminal residue" evidence="2">
    <location>
        <position position="281"/>
    </location>
</feature>
<dbReference type="Proteomes" id="UP000076858">
    <property type="component" value="Unassembled WGS sequence"/>
</dbReference>
<evidence type="ECO:0000256" key="1">
    <source>
        <dbReference type="SAM" id="MobiDB-lite"/>
    </source>
</evidence>
<sequence length="281" mass="32271">DKNAIIARQKRCVRYFSAKHETSNCTTNYVCKHCQATHHTALCDTMVTRFAQQTANGNTVPTNVMASFSSANTYGDLVVKTATVMVVVAVENIGTIVFKQRKPNAVEQINAGELAFRGTWKGAPLFKITTLETDYIGYTGPYFHTAITRKLWLEDQKMADDRCLDSENYFTNLYGNMENMEARKEAKECSPPQPRSTEKISSQEFNHTSRNKKKNRKIMKEELKRQTYFDLSLFWILEHFAILEDCDAVEPKNLLSSFGDKITRQEDGRYCTPIPWKTDKW</sequence>
<reference evidence="2 3" key="1">
    <citation type="submission" date="2016-03" db="EMBL/GenBank/DDBJ databases">
        <title>EvidentialGene: Evidence-directed Construction of Genes on Genomes.</title>
        <authorList>
            <person name="Gilbert D.G."/>
            <person name="Choi J.-H."/>
            <person name="Mockaitis K."/>
            <person name="Colbourne J."/>
            <person name="Pfrender M."/>
        </authorList>
    </citation>
    <scope>NUCLEOTIDE SEQUENCE [LARGE SCALE GENOMIC DNA]</scope>
    <source>
        <strain evidence="2 3">Xinb3</strain>
        <tissue evidence="2">Complete organism</tissue>
    </source>
</reference>
<organism evidence="2 3">
    <name type="scientific">Daphnia magna</name>
    <dbReference type="NCBI Taxonomy" id="35525"/>
    <lineage>
        <taxon>Eukaryota</taxon>
        <taxon>Metazoa</taxon>
        <taxon>Ecdysozoa</taxon>
        <taxon>Arthropoda</taxon>
        <taxon>Crustacea</taxon>
        <taxon>Branchiopoda</taxon>
        <taxon>Diplostraca</taxon>
        <taxon>Cladocera</taxon>
        <taxon>Anomopoda</taxon>
        <taxon>Daphniidae</taxon>
        <taxon>Daphnia</taxon>
    </lineage>
</organism>
<evidence type="ECO:0000313" key="3">
    <source>
        <dbReference type="Proteomes" id="UP000076858"/>
    </source>
</evidence>
<feature type="compositionally biased region" description="Polar residues" evidence="1">
    <location>
        <begin position="199"/>
        <end position="208"/>
    </location>
</feature>
<accession>A0A164TSH1</accession>
<dbReference type="EMBL" id="LRGB01001729">
    <property type="protein sequence ID" value="KZS10711.1"/>
    <property type="molecule type" value="Genomic_DNA"/>
</dbReference>
<protein>
    <submittedName>
        <fullName evidence="2">Uncharacterized protein</fullName>
    </submittedName>
</protein>
<gene>
    <name evidence="2" type="ORF">APZ42_024759</name>
</gene>
<dbReference type="OrthoDB" id="5989194at2759"/>
<proteinExistence type="predicted"/>
<evidence type="ECO:0000313" key="2">
    <source>
        <dbReference type="EMBL" id="KZS10711.1"/>
    </source>
</evidence>
<keyword evidence="3" id="KW-1185">Reference proteome</keyword>
<feature type="non-terminal residue" evidence="2">
    <location>
        <position position="1"/>
    </location>
</feature>
<dbReference type="AlphaFoldDB" id="A0A164TSH1"/>
<feature type="region of interest" description="Disordered" evidence="1">
    <location>
        <begin position="182"/>
        <end position="217"/>
    </location>
</feature>
<comment type="caution">
    <text evidence="2">The sequence shown here is derived from an EMBL/GenBank/DDBJ whole genome shotgun (WGS) entry which is preliminary data.</text>
</comment>